<accession>A0ABT9J146</accession>
<dbReference type="Pfam" id="PF00733">
    <property type="entry name" value="Asn_synthase"/>
    <property type="match status" value="1"/>
</dbReference>
<dbReference type="InterPro" id="IPR014729">
    <property type="entry name" value="Rossmann-like_a/b/a_fold"/>
</dbReference>
<keyword evidence="3" id="KW-1185">Reference proteome</keyword>
<comment type="caution">
    <text evidence="2">The sequence shown here is derived from an EMBL/GenBank/DDBJ whole genome shotgun (WGS) entry which is preliminary data.</text>
</comment>
<sequence>MSNKDHYLMSLLEEYPKYKEMLFCRGYIITTKELGYNSGYPFYGKWDKFEFCNETNKVNLNIYLHNWQQCYSHKEDDISIALIGHAYNPFDMKYQESEIIKDCIDSYKKSRNAFFEKVSELTGSHLIMLSSKDEIIVLQDGCGMMPLYYGKVNEELYLSSHGQLVADICGLSMSNEIQNYTKASFYKIGITQLCGLNSPFSELTMLSPNTTLNLNNLLVERFYPKLALSPADLGTKSNIEDVLKNSIKLCTEKWDCSISLTGGVDSKMTLAAANDCYGKLKYFSYISSEAESKDATAASEICSNLGLEHTIYEIPQENSMIRDFNIVASIMDHNQAYIRRKDNQDARKRAYFANHTNIKMEIRSNVSEVGRAFYYKKLGKKRFRYPLTPRNMSNLSKRNFFQRDILKFMDNSFMHFIDVTSFGDFPKGFDESDMFYWENRMPAWGALAIQSFDISHETTIIYNNRKLLEMYLRFPLEDRISDKLQQTIIRDLNPKLFEMNISNNNAMKNKKRILLERIFFELNSLF</sequence>
<dbReference type="RefSeq" id="WP_305992045.1">
    <property type="nucleotide sequence ID" value="NZ_JAVAMP010000004.1"/>
</dbReference>
<reference evidence="2 3" key="1">
    <citation type="submission" date="2023-08" db="EMBL/GenBank/DDBJ databases">
        <authorList>
            <person name="Park J.-S."/>
        </authorList>
    </citation>
    <scope>NUCLEOTIDE SEQUENCE [LARGE SCALE GENOMIC DNA]</scope>
    <source>
        <strain evidence="2 3">2205SS18-9</strain>
    </source>
</reference>
<dbReference type="SUPFAM" id="SSF52402">
    <property type="entry name" value="Adenine nucleotide alpha hydrolases-like"/>
    <property type="match status" value="1"/>
</dbReference>
<organism evidence="2 3">
    <name type="scientific">Chengkuizengella axinellae</name>
    <dbReference type="NCBI Taxonomy" id="3064388"/>
    <lineage>
        <taxon>Bacteria</taxon>
        <taxon>Bacillati</taxon>
        <taxon>Bacillota</taxon>
        <taxon>Bacilli</taxon>
        <taxon>Bacillales</taxon>
        <taxon>Paenibacillaceae</taxon>
        <taxon>Chengkuizengella</taxon>
    </lineage>
</organism>
<gene>
    <name evidence="2" type="ORF">Q5Y73_11525</name>
</gene>
<dbReference type="SUPFAM" id="SSF56235">
    <property type="entry name" value="N-terminal nucleophile aminohydrolases (Ntn hydrolases)"/>
    <property type="match status" value="1"/>
</dbReference>
<evidence type="ECO:0000313" key="3">
    <source>
        <dbReference type="Proteomes" id="UP001231941"/>
    </source>
</evidence>
<protein>
    <submittedName>
        <fullName evidence="2">Asparagine synthase-related protein</fullName>
    </submittedName>
</protein>
<feature type="domain" description="Asparagine synthetase" evidence="1">
    <location>
        <begin position="239"/>
        <end position="321"/>
    </location>
</feature>
<name>A0ABT9J146_9BACL</name>
<dbReference type="Proteomes" id="UP001231941">
    <property type="component" value="Unassembled WGS sequence"/>
</dbReference>
<proteinExistence type="predicted"/>
<dbReference type="InterPro" id="IPR001962">
    <property type="entry name" value="Asn_synthase"/>
</dbReference>
<dbReference type="EMBL" id="JAVAMP010000004">
    <property type="protein sequence ID" value="MDP5274740.1"/>
    <property type="molecule type" value="Genomic_DNA"/>
</dbReference>
<evidence type="ECO:0000259" key="1">
    <source>
        <dbReference type="Pfam" id="PF00733"/>
    </source>
</evidence>
<evidence type="ECO:0000313" key="2">
    <source>
        <dbReference type="EMBL" id="MDP5274740.1"/>
    </source>
</evidence>
<dbReference type="InterPro" id="IPR029055">
    <property type="entry name" value="Ntn_hydrolases_N"/>
</dbReference>
<dbReference type="Gene3D" id="3.40.50.620">
    <property type="entry name" value="HUPs"/>
    <property type="match status" value="1"/>
</dbReference>